<protein>
    <recommendedName>
        <fullName evidence="3">Reverse transcriptase domain-containing protein</fullName>
    </recommendedName>
</protein>
<evidence type="ECO:0000313" key="1">
    <source>
        <dbReference type="EMBL" id="GJT01060.1"/>
    </source>
</evidence>
<dbReference type="EMBL" id="BQNB010012242">
    <property type="protein sequence ID" value="GJT01060.1"/>
    <property type="molecule type" value="Genomic_DNA"/>
</dbReference>
<dbReference type="SUPFAM" id="SSF56672">
    <property type="entry name" value="DNA/RNA polymerases"/>
    <property type="match status" value="1"/>
</dbReference>
<reference evidence="1" key="1">
    <citation type="journal article" date="2022" name="Int. J. Mol. Sci.">
        <title>Draft Genome of Tanacetum Coccineum: Genomic Comparison of Closely Related Tanacetum-Family Plants.</title>
        <authorList>
            <person name="Yamashiro T."/>
            <person name="Shiraishi A."/>
            <person name="Nakayama K."/>
            <person name="Satake H."/>
        </authorList>
    </citation>
    <scope>NUCLEOTIDE SEQUENCE</scope>
</reference>
<comment type="caution">
    <text evidence="1">The sequence shown here is derived from an EMBL/GenBank/DDBJ whole genome shotgun (WGS) entry which is preliminary data.</text>
</comment>
<evidence type="ECO:0000313" key="2">
    <source>
        <dbReference type="Proteomes" id="UP001151760"/>
    </source>
</evidence>
<accession>A0ABQ5AEG8</accession>
<name>A0ABQ5AEG8_9ASTR</name>
<keyword evidence="2" id="KW-1185">Reference proteome</keyword>
<dbReference type="Gene3D" id="3.10.10.10">
    <property type="entry name" value="HIV Type 1 Reverse Transcriptase, subunit A, domain 1"/>
    <property type="match status" value="1"/>
</dbReference>
<organism evidence="1 2">
    <name type="scientific">Tanacetum coccineum</name>
    <dbReference type="NCBI Taxonomy" id="301880"/>
    <lineage>
        <taxon>Eukaryota</taxon>
        <taxon>Viridiplantae</taxon>
        <taxon>Streptophyta</taxon>
        <taxon>Embryophyta</taxon>
        <taxon>Tracheophyta</taxon>
        <taxon>Spermatophyta</taxon>
        <taxon>Magnoliopsida</taxon>
        <taxon>eudicotyledons</taxon>
        <taxon>Gunneridae</taxon>
        <taxon>Pentapetalae</taxon>
        <taxon>asterids</taxon>
        <taxon>campanulids</taxon>
        <taxon>Asterales</taxon>
        <taxon>Asteraceae</taxon>
        <taxon>Asteroideae</taxon>
        <taxon>Anthemideae</taxon>
        <taxon>Anthemidinae</taxon>
        <taxon>Tanacetum</taxon>
    </lineage>
</organism>
<dbReference type="InterPro" id="IPR043502">
    <property type="entry name" value="DNA/RNA_pol_sf"/>
</dbReference>
<dbReference type="PANTHER" id="PTHR15503">
    <property type="entry name" value="LDOC1 RELATED"/>
    <property type="match status" value="1"/>
</dbReference>
<sequence>MLPGPTLLGLVRRKCTEDLNLYSLNATIITMGSVHQGETIARKLAIWPVIVGVLQLMLMLTIKETPKQIRGLSIAWSVEFRGITRKTVRWTNPNSNVITDVPIVRDFPDVFPEDLPGIPLARQVEFQIDLVPGAVPVVRAPYRLAPSEMKELSDQLQNLLRKAS</sequence>
<dbReference type="PANTHER" id="PTHR15503:SF45">
    <property type="entry name" value="RNA-DIRECTED DNA POLYMERASE HOMOLOG"/>
    <property type="match status" value="1"/>
</dbReference>
<dbReference type="InterPro" id="IPR032567">
    <property type="entry name" value="RTL1-rel"/>
</dbReference>
<gene>
    <name evidence="1" type="ORF">Tco_0822229</name>
</gene>
<evidence type="ECO:0008006" key="3">
    <source>
        <dbReference type="Google" id="ProtNLM"/>
    </source>
</evidence>
<proteinExistence type="predicted"/>
<dbReference type="Proteomes" id="UP001151760">
    <property type="component" value="Unassembled WGS sequence"/>
</dbReference>
<reference evidence="1" key="2">
    <citation type="submission" date="2022-01" db="EMBL/GenBank/DDBJ databases">
        <authorList>
            <person name="Yamashiro T."/>
            <person name="Shiraishi A."/>
            <person name="Satake H."/>
            <person name="Nakayama K."/>
        </authorList>
    </citation>
    <scope>NUCLEOTIDE SEQUENCE</scope>
</reference>